<comment type="caution">
    <text evidence="1">The sequence shown here is derived from an EMBL/GenBank/DDBJ whole genome shotgun (WGS) entry which is preliminary data.</text>
</comment>
<accession>A0ABW4LXE9</accession>
<proteinExistence type="predicted"/>
<evidence type="ECO:0008006" key="3">
    <source>
        <dbReference type="Google" id="ProtNLM"/>
    </source>
</evidence>
<dbReference type="EMBL" id="JBHUEM010000051">
    <property type="protein sequence ID" value="MFD1738853.1"/>
    <property type="molecule type" value="Genomic_DNA"/>
</dbReference>
<dbReference type="RefSeq" id="WP_377930079.1">
    <property type="nucleotide sequence ID" value="NZ_JBHUEM010000051.1"/>
</dbReference>
<evidence type="ECO:0000313" key="1">
    <source>
        <dbReference type="EMBL" id="MFD1738853.1"/>
    </source>
</evidence>
<protein>
    <recommendedName>
        <fullName evidence="3">DUF4030 domain-containing protein</fullName>
    </recommendedName>
</protein>
<keyword evidence="2" id="KW-1185">Reference proteome</keyword>
<dbReference type="Proteomes" id="UP001597214">
    <property type="component" value="Unassembled WGS sequence"/>
</dbReference>
<reference evidence="2" key="1">
    <citation type="journal article" date="2019" name="Int. J. Syst. Evol. Microbiol.">
        <title>The Global Catalogue of Microorganisms (GCM) 10K type strain sequencing project: providing services to taxonomists for standard genome sequencing and annotation.</title>
        <authorList>
            <consortium name="The Broad Institute Genomics Platform"/>
            <consortium name="The Broad Institute Genome Sequencing Center for Infectious Disease"/>
            <person name="Wu L."/>
            <person name="Ma J."/>
        </authorList>
    </citation>
    <scope>NUCLEOTIDE SEQUENCE [LARGE SCALE GENOMIC DNA]</scope>
    <source>
        <strain evidence="2">CCUG 49339</strain>
    </source>
</reference>
<evidence type="ECO:0000313" key="2">
    <source>
        <dbReference type="Proteomes" id="UP001597214"/>
    </source>
</evidence>
<gene>
    <name evidence="1" type="ORF">ACFSCX_20270</name>
</gene>
<name>A0ABW4LXE9_9BACI</name>
<sequence length="221" mass="24780">MLKKILMIAGILIVGITIFSLLNKPLEADTIVANKENQKPSISKEEDEEISTMKLVTEKIYEKYDTLKFVVGTSSKKELRIQVQGDKNDFDSIKNDIELIAKDVINSSPIKEFKVIVEWVDIPAVKGNIKIENKNKELSLLTHTLMVGLKQFDVIGDIGTEYQKNITIQTSLKGNGEKAQKSALEIEEKVNQLLTSKELSSVSKIESYKIRILNTDGKAIN</sequence>
<organism evidence="1 2">
    <name type="scientific">Bacillus salitolerans</name>
    <dbReference type="NCBI Taxonomy" id="1437434"/>
    <lineage>
        <taxon>Bacteria</taxon>
        <taxon>Bacillati</taxon>
        <taxon>Bacillota</taxon>
        <taxon>Bacilli</taxon>
        <taxon>Bacillales</taxon>
        <taxon>Bacillaceae</taxon>
        <taxon>Bacillus</taxon>
    </lineage>
</organism>